<dbReference type="AlphaFoldDB" id="A0A9X1X881"/>
<comment type="caution">
    <text evidence="1">The sequence shown here is derived from an EMBL/GenBank/DDBJ whole genome shotgun (WGS) entry which is preliminary data.</text>
</comment>
<keyword evidence="2" id="KW-1185">Reference proteome</keyword>
<evidence type="ECO:0000313" key="1">
    <source>
        <dbReference type="EMBL" id="MCK6255678.1"/>
    </source>
</evidence>
<sequence length="47" mass="5343">MKNKYTNLDGIQNTHTFKELLQWRRESAATKIFSSADSARPEKGSAD</sequence>
<name>A0A9X1X881_9BACL</name>
<reference evidence="1" key="1">
    <citation type="submission" date="2021-09" db="EMBL/GenBank/DDBJ databases">
        <title>Genome analysis of Fictibacillus sp. KIGAM418 isolated from marine sediment.</title>
        <authorList>
            <person name="Seo M.-J."/>
            <person name="Cho E.-S."/>
            <person name="Hwang C.Y."/>
        </authorList>
    </citation>
    <scope>NUCLEOTIDE SEQUENCE</scope>
    <source>
        <strain evidence="1">KIGAM418</strain>
    </source>
</reference>
<evidence type="ECO:0000313" key="2">
    <source>
        <dbReference type="Proteomes" id="UP001139011"/>
    </source>
</evidence>
<proteinExistence type="predicted"/>
<accession>A0A9X1X881</accession>
<dbReference type="RefSeq" id="WP_248251473.1">
    <property type="nucleotide sequence ID" value="NZ_JAIWJX010000002.1"/>
</dbReference>
<dbReference type="EMBL" id="JAIWJX010000002">
    <property type="protein sequence ID" value="MCK6255678.1"/>
    <property type="molecule type" value="Genomic_DNA"/>
</dbReference>
<gene>
    <name evidence="1" type="ORF">LCY76_03455</name>
</gene>
<dbReference type="Proteomes" id="UP001139011">
    <property type="component" value="Unassembled WGS sequence"/>
</dbReference>
<protein>
    <submittedName>
        <fullName evidence="1">Uncharacterized protein</fullName>
    </submittedName>
</protein>
<organism evidence="1 2">
    <name type="scientific">Fictibacillus marinisediminis</name>
    <dbReference type="NCBI Taxonomy" id="2878389"/>
    <lineage>
        <taxon>Bacteria</taxon>
        <taxon>Bacillati</taxon>
        <taxon>Bacillota</taxon>
        <taxon>Bacilli</taxon>
        <taxon>Bacillales</taxon>
        <taxon>Fictibacillaceae</taxon>
        <taxon>Fictibacillus</taxon>
    </lineage>
</organism>